<reference evidence="2 3" key="1">
    <citation type="submission" date="2020-10" db="EMBL/GenBank/DDBJ databases">
        <title>Connecting structure to function with the recovery of over 1000 high-quality activated sludge metagenome-assembled genomes encoding full-length rRNA genes using long-read sequencing.</title>
        <authorList>
            <person name="Singleton C.M."/>
            <person name="Petriglieri F."/>
            <person name="Kristensen J.M."/>
            <person name="Kirkegaard R.H."/>
            <person name="Michaelsen T.Y."/>
            <person name="Andersen M.H."/>
            <person name="Karst S.M."/>
            <person name="Dueholm M.S."/>
            <person name="Nielsen P.H."/>
            <person name="Albertsen M."/>
        </authorList>
    </citation>
    <scope>NUCLEOTIDE SEQUENCE [LARGE SCALE GENOMIC DNA]</scope>
    <source>
        <strain evidence="2">EsbW_18-Q3-R4-48_BATAC.463</strain>
    </source>
</reference>
<name>A0A935MVW5_9RHOO</name>
<sequence>MRIDLSDSDTLEFLLRESIAEKLLGLIDRFTSKSCDGSLRADIEKSIAALDTEVYGLHQQLSEHEVPVIFKMGERSASASGLQKSGERNEFVTQNQKN</sequence>
<protein>
    <submittedName>
        <fullName evidence="2">Uncharacterized protein</fullName>
    </submittedName>
</protein>
<dbReference type="Proteomes" id="UP000739411">
    <property type="component" value="Unassembled WGS sequence"/>
</dbReference>
<proteinExistence type="predicted"/>
<comment type="caution">
    <text evidence="2">The sequence shown here is derived from an EMBL/GenBank/DDBJ whole genome shotgun (WGS) entry which is preliminary data.</text>
</comment>
<dbReference type="AlphaFoldDB" id="A0A935MVW5"/>
<organism evidence="2 3">
    <name type="scientific">Candidatus Dechloromonas phosphorivorans</name>
    <dbReference type="NCBI Taxonomy" id="2899244"/>
    <lineage>
        <taxon>Bacteria</taxon>
        <taxon>Pseudomonadati</taxon>
        <taxon>Pseudomonadota</taxon>
        <taxon>Betaproteobacteria</taxon>
        <taxon>Rhodocyclales</taxon>
        <taxon>Azonexaceae</taxon>
        <taxon>Dechloromonas</taxon>
    </lineage>
</organism>
<accession>A0A935MVW5</accession>
<evidence type="ECO:0000313" key="3">
    <source>
        <dbReference type="Proteomes" id="UP000739411"/>
    </source>
</evidence>
<dbReference type="EMBL" id="JADJMS010000016">
    <property type="protein sequence ID" value="MBK7415127.1"/>
    <property type="molecule type" value="Genomic_DNA"/>
</dbReference>
<evidence type="ECO:0000256" key="1">
    <source>
        <dbReference type="SAM" id="MobiDB-lite"/>
    </source>
</evidence>
<feature type="region of interest" description="Disordered" evidence="1">
    <location>
        <begin position="79"/>
        <end position="98"/>
    </location>
</feature>
<gene>
    <name evidence="2" type="ORF">IPJ38_08480</name>
</gene>
<evidence type="ECO:0000313" key="2">
    <source>
        <dbReference type="EMBL" id="MBK7415127.1"/>
    </source>
</evidence>